<feature type="transmembrane region" description="Helical" evidence="1">
    <location>
        <begin position="209"/>
        <end position="228"/>
    </location>
</feature>
<feature type="transmembrane region" description="Helical" evidence="1">
    <location>
        <begin position="109"/>
        <end position="135"/>
    </location>
</feature>
<feature type="transmembrane region" description="Helical" evidence="1">
    <location>
        <begin position="34"/>
        <end position="57"/>
    </location>
</feature>
<reference evidence="2 3" key="1">
    <citation type="journal article" date="2013" name="Nature">
        <title>Anaerobic oxidation of methane coupled to nitrate reduction in a novel archaeal lineage.</title>
        <authorList>
            <person name="Haroon M.F."/>
            <person name="Hu S."/>
            <person name="Shi Y."/>
            <person name="Imelfort M."/>
            <person name="Keller J."/>
            <person name="Hugenholtz P."/>
            <person name="Yuan Z."/>
            <person name="Tyson G.W."/>
        </authorList>
    </citation>
    <scope>NUCLEOTIDE SEQUENCE [LARGE SCALE GENOMIC DNA]</scope>
    <source>
        <strain evidence="2 3">ANME-2d</strain>
    </source>
</reference>
<keyword evidence="1" id="KW-1133">Transmembrane helix</keyword>
<keyword evidence="3" id="KW-1185">Reference proteome</keyword>
<proteinExistence type="predicted"/>
<keyword evidence="1" id="KW-0472">Membrane</keyword>
<dbReference type="GO" id="GO:0006508">
    <property type="term" value="P:proteolysis"/>
    <property type="evidence" value="ECO:0007669"/>
    <property type="project" value="UniProtKB-KW"/>
</dbReference>
<dbReference type="GO" id="GO:0008233">
    <property type="term" value="F:peptidase activity"/>
    <property type="evidence" value="ECO:0007669"/>
    <property type="project" value="UniProtKB-KW"/>
</dbReference>
<keyword evidence="2" id="KW-0378">Hydrolase</keyword>
<dbReference type="AlphaFoldDB" id="A0A062V8B9"/>
<dbReference type="EMBL" id="JMIY01000001">
    <property type="protein sequence ID" value="KCZ73537.1"/>
    <property type="molecule type" value="Genomic_DNA"/>
</dbReference>
<dbReference type="OrthoDB" id="86131at2157"/>
<keyword evidence="2" id="KW-0645">Protease</keyword>
<evidence type="ECO:0000256" key="1">
    <source>
        <dbReference type="SAM" id="Phobius"/>
    </source>
</evidence>
<comment type="caution">
    <text evidence="2">The sequence shown here is derived from an EMBL/GenBank/DDBJ whole genome shotgun (WGS) entry which is preliminary data.</text>
</comment>
<dbReference type="Proteomes" id="UP000027153">
    <property type="component" value="Unassembled WGS sequence"/>
</dbReference>
<evidence type="ECO:0000313" key="2">
    <source>
        <dbReference type="EMBL" id="KCZ73537.1"/>
    </source>
</evidence>
<dbReference type="PANTHER" id="PTHR35864">
    <property type="entry name" value="ZINC METALLOPROTEASE MJ0611-RELATED"/>
    <property type="match status" value="1"/>
</dbReference>
<feature type="transmembrane region" description="Helical" evidence="1">
    <location>
        <begin position="147"/>
        <end position="166"/>
    </location>
</feature>
<organism evidence="2 3">
    <name type="scientific">Candidatus Methanoperedens nitratireducens</name>
    <dbReference type="NCBI Taxonomy" id="1392998"/>
    <lineage>
        <taxon>Archaea</taxon>
        <taxon>Methanobacteriati</taxon>
        <taxon>Methanobacteriota</taxon>
        <taxon>Stenosarchaea group</taxon>
        <taxon>Methanomicrobia</taxon>
        <taxon>Methanosarcinales</taxon>
        <taxon>ANME-2 cluster</taxon>
        <taxon>Candidatus Methanoperedentaceae</taxon>
        <taxon>Candidatus Methanoperedens</taxon>
    </lineage>
</organism>
<evidence type="ECO:0000313" key="3">
    <source>
        <dbReference type="Proteomes" id="UP000027153"/>
    </source>
</evidence>
<accession>A0A062V8B9</accession>
<feature type="transmembrane region" description="Helical" evidence="1">
    <location>
        <begin position="69"/>
        <end position="88"/>
    </location>
</feature>
<sequence length="229" mass="25700">MEIPEKGRLDYEKYHSEVVQTRNLHRIRTSNTEIIHIVIAWLAVSYAFAILILWASLGRRPFTEELFDGIANPFIISLSTVGISFLIHELSHKVIAQRYGAWAEFRMNPFMLILMLILVYNFGLLFAAPGAVMIYGGNIGKRENGRISLAGPLSNLLLALAFFPLLFESGILYDIGRFGVIINIALALFNLIPFGIFDGRKVWAWSKSVYVVVAITALILLSLSVSRLI</sequence>
<dbReference type="PANTHER" id="PTHR35864:SF1">
    <property type="entry name" value="ZINC METALLOPROTEASE YWHC-RELATED"/>
    <property type="match status" value="1"/>
</dbReference>
<name>A0A062V8B9_9EURY</name>
<dbReference type="RefSeq" id="WP_052368528.1">
    <property type="nucleotide sequence ID" value="NZ_JMIY01000001.1"/>
</dbReference>
<gene>
    <name evidence="2" type="ORF">ANME2D_00607</name>
</gene>
<dbReference type="InterPro" id="IPR052348">
    <property type="entry name" value="Metallopeptidase_M50B"/>
</dbReference>
<dbReference type="PATRIC" id="fig|1392998.3.peg.214"/>
<protein>
    <submittedName>
        <fullName evidence="2">Zn-dependent protease</fullName>
    </submittedName>
</protein>
<feature type="transmembrane region" description="Helical" evidence="1">
    <location>
        <begin position="178"/>
        <end position="197"/>
    </location>
</feature>
<keyword evidence="1" id="KW-0812">Transmembrane</keyword>